<dbReference type="CDD" id="cd16935">
    <property type="entry name" value="HATPase_AgrC-ComD-like"/>
    <property type="match status" value="1"/>
</dbReference>
<dbReference type="PANTHER" id="PTHR40448:SF1">
    <property type="entry name" value="TWO-COMPONENT SENSOR HISTIDINE KINASE"/>
    <property type="match status" value="1"/>
</dbReference>
<feature type="transmembrane region" description="Helical" evidence="1">
    <location>
        <begin position="6"/>
        <end position="26"/>
    </location>
</feature>
<gene>
    <name evidence="3" type="ORF">H9943_04250</name>
</gene>
<evidence type="ECO:0000259" key="2">
    <source>
        <dbReference type="Pfam" id="PF14501"/>
    </source>
</evidence>
<dbReference type="InterPro" id="IPR032834">
    <property type="entry name" value="NatK-like_C"/>
</dbReference>
<feature type="transmembrane region" description="Helical" evidence="1">
    <location>
        <begin position="63"/>
        <end position="81"/>
    </location>
</feature>
<dbReference type="AlphaFoldDB" id="A0A9D2S197"/>
<feature type="domain" description="Sensor histidine kinase NatK-like C-terminal" evidence="2">
    <location>
        <begin position="331"/>
        <end position="426"/>
    </location>
</feature>
<protein>
    <submittedName>
        <fullName evidence="3">ATP-binding protein</fullName>
    </submittedName>
</protein>
<dbReference type="EMBL" id="DWYA01000042">
    <property type="protein sequence ID" value="HJB39589.1"/>
    <property type="molecule type" value="Genomic_DNA"/>
</dbReference>
<sequence>MNDLDTLSMLLSALYTMMSSLAFFWFMDAFAVRRYSGAAFAAYWAAVSALNMIAIPLFHEPQLAHIVSNLLLFILAAWFLYPSLRKRYTVLLTIIFYIASYALDFSTAALFSAMLGIDLPSFHQTVVPVIVRGMILHTLILCLCGAIKRISWPVKYKQLHWESVVLALLFPLSSLVVLLALFQTAFRKEYQGWPLVFCTFFLAVANFALLFLLNRLEKSEQTRQKQLAQEQMLQLQGKNIDALCAAYSQQRKLTHDYHYTLSTLHGLLKAKEWSAAQSFLESVEKNQTAHSPLVNSRHPILDTVLNQKAHEAQNYGIDIHIEVNDLSQLALDPVDISTMFANLLDNAIEACAAYPGEKRLVVRVVLEEVLFFSIQNTCNPVTIQNNCIATTKPNPHLHGFGLENVKMILKKYHGEFSMKYENDSFLFVGEIANTPLS</sequence>
<dbReference type="GO" id="GO:0005524">
    <property type="term" value="F:ATP binding"/>
    <property type="evidence" value="ECO:0007669"/>
    <property type="project" value="UniProtKB-KW"/>
</dbReference>
<keyword evidence="1" id="KW-0472">Membrane</keyword>
<evidence type="ECO:0000313" key="3">
    <source>
        <dbReference type="EMBL" id="HJB39589.1"/>
    </source>
</evidence>
<keyword evidence="3" id="KW-0547">Nucleotide-binding</keyword>
<reference evidence="3" key="1">
    <citation type="journal article" date="2021" name="PeerJ">
        <title>Extensive microbial diversity within the chicken gut microbiome revealed by metagenomics and culture.</title>
        <authorList>
            <person name="Gilroy R."/>
            <person name="Ravi A."/>
            <person name="Getino M."/>
            <person name="Pursley I."/>
            <person name="Horton D.L."/>
            <person name="Alikhan N.F."/>
            <person name="Baker D."/>
            <person name="Gharbi K."/>
            <person name="Hall N."/>
            <person name="Watson M."/>
            <person name="Adriaenssens E.M."/>
            <person name="Foster-Nyarko E."/>
            <person name="Jarju S."/>
            <person name="Secka A."/>
            <person name="Antonio M."/>
            <person name="Oren A."/>
            <person name="Chaudhuri R.R."/>
            <person name="La Ragione R."/>
            <person name="Hildebrand F."/>
            <person name="Pallen M.J."/>
        </authorList>
    </citation>
    <scope>NUCLEOTIDE SEQUENCE</scope>
    <source>
        <strain evidence="3">ChiBcec8-14828</strain>
    </source>
</reference>
<feature type="transmembrane region" description="Helical" evidence="1">
    <location>
        <begin position="129"/>
        <end position="147"/>
    </location>
</feature>
<comment type="caution">
    <text evidence="3">The sequence shown here is derived from an EMBL/GenBank/DDBJ whole genome shotgun (WGS) entry which is preliminary data.</text>
</comment>
<name>A0A9D2S197_9FIRM</name>
<accession>A0A9D2S197</accession>
<keyword evidence="1" id="KW-1133">Transmembrane helix</keyword>
<feature type="transmembrane region" description="Helical" evidence="1">
    <location>
        <begin position="38"/>
        <end position="57"/>
    </location>
</feature>
<proteinExistence type="predicted"/>
<dbReference type="GO" id="GO:0042802">
    <property type="term" value="F:identical protein binding"/>
    <property type="evidence" value="ECO:0007669"/>
    <property type="project" value="TreeGrafter"/>
</dbReference>
<dbReference type="Pfam" id="PF14501">
    <property type="entry name" value="HATPase_c_5"/>
    <property type="match status" value="1"/>
</dbReference>
<dbReference type="Proteomes" id="UP000824209">
    <property type="component" value="Unassembled WGS sequence"/>
</dbReference>
<organism evidence="3 4">
    <name type="scientific">Candidatus Ruthenibacterium avium</name>
    <dbReference type="NCBI Taxonomy" id="2838751"/>
    <lineage>
        <taxon>Bacteria</taxon>
        <taxon>Bacillati</taxon>
        <taxon>Bacillota</taxon>
        <taxon>Clostridia</taxon>
        <taxon>Eubacteriales</taxon>
        <taxon>Oscillospiraceae</taxon>
        <taxon>Ruthenibacterium</taxon>
    </lineage>
</organism>
<dbReference type="Gene3D" id="3.30.565.10">
    <property type="entry name" value="Histidine kinase-like ATPase, C-terminal domain"/>
    <property type="match status" value="1"/>
</dbReference>
<dbReference type="PANTHER" id="PTHR40448">
    <property type="entry name" value="TWO-COMPONENT SENSOR HISTIDINE KINASE"/>
    <property type="match status" value="1"/>
</dbReference>
<dbReference type="InterPro" id="IPR036890">
    <property type="entry name" value="HATPase_C_sf"/>
</dbReference>
<evidence type="ECO:0000313" key="4">
    <source>
        <dbReference type="Proteomes" id="UP000824209"/>
    </source>
</evidence>
<feature type="transmembrane region" description="Helical" evidence="1">
    <location>
        <begin position="88"/>
        <end position="117"/>
    </location>
</feature>
<dbReference type="SUPFAM" id="SSF55874">
    <property type="entry name" value="ATPase domain of HSP90 chaperone/DNA topoisomerase II/histidine kinase"/>
    <property type="match status" value="1"/>
</dbReference>
<keyword evidence="1" id="KW-0812">Transmembrane</keyword>
<reference evidence="3" key="2">
    <citation type="submission" date="2021-04" db="EMBL/GenBank/DDBJ databases">
        <authorList>
            <person name="Gilroy R."/>
        </authorList>
    </citation>
    <scope>NUCLEOTIDE SEQUENCE</scope>
    <source>
        <strain evidence="3">ChiBcec8-14828</strain>
    </source>
</reference>
<keyword evidence="3" id="KW-0067">ATP-binding</keyword>
<feature type="transmembrane region" description="Helical" evidence="1">
    <location>
        <begin position="193"/>
        <end position="213"/>
    </location>
</feature>
<evidence type="ECO:0000256" key="1">
    <source>
        <dbReference type="SAM" id="Phobius"/>
    </source>
</evidence>
<feature type="transmembrane region" description="Helical" evidence="1">
    <location>
        <begin position="159"/>
        <end position="181"/>
    </location>
</feature>